<dbReference type="Proteomes" id="UP000499080">
    <property type="component" value="Unassembled WGS sequence"/>
</dbReference>
<accession>A0A4Y2VS59</accession>
<gene>
    <name evidence="1" type="ORF">AVEN_59776_1</name>
</gene>
<name>A0A4Y2VS59_ARAVE</name>
<evidence type="ECO:0000313" key="2">
    <source>
        <dbReference type="Proteomes" id="UP000499080"/>
    </source>
</evidence>
<protein>
    <submittedName>
        <fullName evidence="1">Uncharacterized protein</fullName>
    </submittedName>
</protein>
<sequence>MLLQSGHEGDAVGQPEVGQTMASLQCHALHQDLLAEEE</sequence>
<evidence type="ECO:0000313" key="1">
    <source>
        <dbReference type="EMBL" id="GBO27501.1"/>
    </source>
</evidence>
<dbReference type="EMBL" id="BGPR01050511">
    <property type="protein sequence ID" value="GBO27501.1"/>
    <property type="molecule type" value="Genomic_DNA"/>
</dbReference>
<feature type="non-terminal residue" evidence="1">
    <location>
        <position position="38"/>
    </location>
</feature>
<dbReference type="AlphaFoldDB" id="A0A4Y2VS59"/>
<comment type="caution">
    <text evidence="1">The sequence shown here is derived from an EMBL/GenBank/DDBJ whole genome shotgun (WGS) entry which is preliminary data.</text>
</comment>
<proteinExistence type="predicted"/>
<keyword evidence="2" id="KW-1185">Reference proteome</keyword>
<reference evidence="1 2" key="1">
    <citation type="journal article" date="2019" name="Sci. Rep.">
        <title>Orb-weaving spider Araneus ventricosus genome elucidates the spidroin gene catalogue.</title>
        <authorList>
            <person name="Kono N."/>
            <person name="Nakamura H."/>
            <person name="Ohtoshi R."/>
            <person name="Moran D.A.P."/>
            <person name="Shinohara A."/>
            <person name="Yoshida Y."/>
            <person name="Fujiwara M."/>
            <person name="Mori M."/>
            <person name="Tomita M."/>
            <person name="Arakawa K."/>
        </authorList>
    </citation>
    <scope>NUCLEOTIDE SEQUENCE [LARGE SCALE GENOMIC DNA]</scope>
</reference>
<organism evidence="1 2">
    <name type="scientific">Araneus ventricosus</name>
    <name type="common">Orbweaver spider</name>
    <name type="synonym">Epeira ventricosa</name>
    <dbReference type="NCBI Taxonomy" id="182803"/>
    <lineage>
        <taxon>Eukaryota</taxon>
        <taxon>Metazoa</taxon>
        <taxon>Ecdysozoa</taxon>
        <taxon>Arthropoda</taxon>
        <taxon>Chelicerata</taxon>
        <taxon>Arachnida</taxon>
        <taxon>Araneae</taxon>
        <taxon>Araneomorphae</taxon>
        <taxon>Entelegynae</taxon>
        <taxon>Araneoidea</taxon>
        <taxon>Araneidae</taxon>
        <taxon>Araneus</taxon>
    </lineage>
</organism>